<dbReference type="AlphaFoldDB" id="A0A2G9YX33"/>
<reference evidence="1 2" key="1">
    <citation type="submission" date="2017-09" db="EMBL/GenBank/DDBJ databases">
        <title>Depth-based differentiation of microbial function through sediment-hosted aquifers and enrichment of novel symbionts in the deep terrestrial subsurface.</title>
        <authorList>
            <person name="Probst A.J."/>
            <person name="Ladd B."/>
            <person name="Jarett J.K."/>
            <person name="Geller-Mcgrath D.E."/>
            <person name="Sieber C.M."/>
            <person name="Emerson J.B."/>
            <person name="Anantharaman K."/>
            <person name="Thomas B.C."/>
            <person name="Malmstrom R."/>
            <person name="Stieglmeier M."/>
            <person name="Klingl A."/>
            <person name="Woyke T."/>
            <person name="Ryan C.M."/>
            <person name="Banfield J.F."/>
        </authorList>
    </citation>
    <scope>NUCLEOTIDE SEQUENCE [LARGE SCALE GENOMIC DNA]</scope>
    <source>
        <strain evidence="1">CG23_combo_of_CG06-09_8_20_14_all_38_19</strain>
    </source>
</reference>
<name>A0A2G9YX33_9BACT</name>
<sequence>MQAQNLISVRGLQSIQAEESEIPGQAFVVMTDISTYRFGKANEKGERFVFRDEEPLHFSRCRIVELEPGKEMILECLDSDIRRWYSRPVHSFF</sequence>
<accession>A0A2G9YX33</accession>
<protein>
    <submittedName>
        <fullName evidence="1">Uncharacterized protein</fullName>
    </submittedName>
</protein>
<evidence type="ECO:0000313" key="2">
    <source>
        <dbReference type="Proteomes" id="UP000230273"/>
    </source>
</evidence>
<dbReference type="Proteomes" id="UP000230273">
    <property type="component" value="Unassembled WGS sequence"/>
</dbReference>
<proteinExistence type="predicted"/>
<comment type="caution">
    <text evidence="1">The sequence shown here is derived from an EMBL/GenBank/DDBJ whole genome shotgun (WGS) entry which is preliminary data.</text>
</comment>
<evidence type="ECO:0000313" key="1">
    <source>
        <dbReference type="EMBL" id="PIP23780.1"/>
    </source>
</evidence>
<dbReference type="EMBL" id="PCRP01000022">
    <property type="protein sequence ID" value="PIP23780.1"/>
    <property type="molecule type" value="Genomic_DNA"/>
</dbReference>
<gene>
    <name evidence="1" type="ORF">COX36_01430</name>
</gene>
<organism evidence="1 2">
    <name type="scientific">Candidatus Nealsonbacteria bacterium CG23_combo_of_CG06-09_8_20_14_all_38_19</name>
    <dbReference type="NCBI Taxonomy" id="1974721"/>
    <lineage>
        <taxon>Bacteria</taxon>
        <taxon>Candidatus Nealsoniibacteriota</taxon>
    </lineage>
</organism>